<feature type="region of interest" description="Disordered" evidence="1">
    <location>
        <begin position="1"/>
        <end position="63"/>
    </location>
</feature>
<gene>
    <name evidence="2" type="ORF">PECUL_23A016142</name>
</gene>
<keyword evidence="3" id="KW-1185">Reference proteome</keyword>
<organism evidence="2 3">
    <name type="scientific">Pelobates cultripes</name>
    <name type="common">Western spadefoot toad</name>
    <dbReference type="NCBI Taxonomy" id="61616"/>
    <lineage>
        <taxon>Eukaryota</taxon>
        <taxon>Metazoa</taxon>
        <taxon>Chordata</taxon>
        <taxon>Craniata</taxon>
        <taxon>Vertebrata</taxon>
        <taxon>Euteleostomi</taxon>
        <taxon>Amphibia</taxon>
        <taxon>Batrachia</taxon>
        <taxon>Anura</taxon>
        <taxon>Pelobatoidea</taxon>
        <taxon>Pelobatidae</taxon>
        <taxon>Pelobates</taxon>
    </lineage>
</organism>
<feature type="compositionally biased region" description="Basic and acidic residues" evidence="1">
    <location>
        <begin position="31"/>
        <end position="48"/>
    </location>
</feature>
<dbReference type="AlphaFoldDB" id="A0AAD1RN78"/>
<evidence type="ECO:0000256" key="1">
    <source>
        <dbReference type="SAM" id="MobiDB-lite"/>
    </source>
</evidence>
<name>A0AAD1RN78_PELCU</name>
<proteinExistence type="predicted"/>
<dbReference type="EMBL" id="OW240914">
    <property type="protein sequence ID" value="CAH2273798.1"/>
    <property type="molecule type" value="Genomic_DNA"/>
</dbReference>
<accession>A0AAD1RN78</accession>
<protein>
    <submittedName>
        <fullName evidence="2">Uncharacterized protein</fullName>
    </submittedName>
</protein>
<dbReference type="Proteomes" id="UP001295444">
    <property type="component" value="Chromosome 03"/>
</dbReference>
<dbReference type="Gene3D" id="3.30.70.1820">
    <property type="entry name" value="L1 transposable element, RRM domain"/>
    <property type="match status" value="1"/>
</dbReference>
<dbReference type="PANTHER" id="PTHR11505">
    <property type="entry name" value="L1 TRANSPOSABLE ELEMENT-RELATED"/>
    <property type="match status" value="1"/>
</dbReference>
<evidence type="ECO:0000313" key="3">
    <source>
        <dbReference type="Proteomes" id="UP001295444"/>
    </source>
</evidence>
<feature type="compositionally biased region" description="Polar residues" evidence="1">
    <location>
        <begin position="49"/>
        <end position="63"/>
    </location>
</feature>
<dbReference type="InterPro" id="IPR004244">
    <property type="entry name" value="Transposase_22"/>
</dbReference>
<evidence type="ECO:0000313" key="2">
    <source>
        <dbReference type="EMBL" id="CAH2273798.1"/>
    </source>
</evidence>
<reference evidence="2" key="1">
    <citation type="submission" date="2022-03" db="EMBL/GenBank/DDBJ databases">
        <authorList>
            <person name="Alioto T."/>
            <person name="Alioto T."/>
            <person name="Gomez Garrido J."/>
        </authorList>
    </citation>
    <scope>NUCLEOTIDE SEQUENCE</scope>
</reference>
<sequence>MHPAPSQETRDIGALLKCTRSRPAEHSAPSDTREASEDKEGSMLEIRPENTQPVTTGETHKQNLQRNKAYDRIRLLFDADIALVKTEVQAFTDCIQATEEVVNDLKQGLAVLGDTVQQMHTSHSFLTHRLDALDDRSRRPNIKICGVSDAVSTEELPHFIRRLIATALPAKQDKMILLDGAYRVNRSPCTPAVSPRDIILKCQTFADKQKLMKALQEKAF</sequence>